<dbReference type="AlphaFoldDB" id="A0A5J4RY83"/>
<gene>
    <name evidence="2" type="ORF">EZS27_013235</name>
</gene>
<keyword evidence="1" id="KW-0472">Membrane</keyword>
<reference evidence="2" key="1">
    <citation type="submission" date="2019-03" db="EMBL/GenBank/DDBJ databases">
        <title>Single cell metagenomics reveals metabolic interactions within the superorganism composed of flagellate Streblomastix strix and complex community of Bacteroidetes bacteria on its surface.</title>
        <authorList>
            <person name="Treitli S.C."/>
            <person name="Kolisko M."/>
            <person name="Husnik F."/>
            <person name="Keeling P."/>
            <person name="Hampl V."/>
        </authorList>
    </citation>
    <scope>NUCLEOTIDE SEQUENCE</scope>
    <source>
        <strain evidence="2">STM</strain>
    </source>
</reference>
<dbReference type="EMBL" id="SNRY01000588">
    <property type="protein sequence ID" value="KAA6338784.1"/>
    <property type="molecule type" value="Genomic_DNA"/>
</dbReference>
<accession>A0A5J4RY83</accession>
<name>A0A5J4RY83_9ZZZZ</name>
<feature type="transmembrane region" description="Helical" evidence="1">
    <location>
        <begin position="30"/>
        <end position="47"/>
    </location>
</feature>
<proteinExistence type="predicted"/>
<dbReference type="GO" id="GO:0015661">
    <property type="term" value="F:L-lysine efflux transmembrane transporter activity"/>
    <property type="evidence" value="ECO:0007669"/>
    <property type="project" value="InterPro"/>
</dbReference>
<evidence type="ECO:0000313" key="2">
    <source>
        <dbReference type="EMBL" id="KAA6338784.1"/>
    </source>
</evidence>
<sequence>MFAIIGIILMGSILLNCLLRSKTTSWIHKITTGLVWLLLFLLGLKVGSNEAIIEGLSVIGLQATVITITVVTGSMFYSWRLWQLITAKNK</sequence>
<evidence type="ECO:0008006" key="3">
    <source>
        <dbReference type="Google" id="ProtNLM"/>
    </source>
</evidence>
<evidence type="ECO:0000256" key="1">
    <source>
        <dbReference type="SAM" id="Phobius"/>
    </source>
</evidence>
<comment type="caution">
    <text evidence="2">The sequence shown here is derived from an EMBL/GenBank/DDBJ whole genome shotgun (WGS) entry which is preliminary data.</text>
</comment>
<keyword evidence="1" id="KW-0812">Transmembrane</keyword>
<protein>
    <recommendedName>
        <fullName evidence="3">DUF340 domain-containing protein</fullName>
    </recommendedName>
</protein>
<feature type="transmembrane region" description="Helical" evidence="1">
    <location>
        <begin position="59"/>
        <end position="79"/>
    </location>
</feature>
<keyword evidence="1" id="KW-1133">Transmembrane helix</keyword>
<organism evidence="2">
    <name type="scientific">termite gut metagenome</name>
    <dbReference type="NCBI Taxonomy" id="433724"/>
    <lineage>
        <taxon>unclassified sequences</taxon>
        <taxon>metagenomes</taxon>
        <taxon>organismal metagenomes</taxon>
    </lineage>
</organism>